<reference evidence="1 2" key="1">
    <citation type="submission" date="2018-06" db="EMBL/GenBank/DDBJ databases">
        <title>Comparative genomics reveals the genomic features of Rhizophagus irregularis, R. cerebriforme, R. diaphanum and Gigaspora rosea, and their symbiotic lifestyle signature.</title>
        <authorList>
            <person name="Morin E."/>
            <person name="San Clemente H."/>
            <person name="Chen E.C.H."/>
            <person name="De La Providencia I."/>
            <person name="Hainaut M."/>
            <person name="Kuo A."/>
            <person name="Kohler A."/>
            <person name="Murat C."/>
            <person name="Tang N."/>
            <person name="Roy S."/>
            <person name="Loubradou J."/>
            <person name="Henrissat B."/>
            <person name="Grigoriev I.V."/>
            <person name="Corradi N."/>
            <person name="Roux C."/>
            <person name="Martin F.M."/>
        </authorList>
    </citation>
    <scope>NUCLEOTIDE SEQUENCE [LARGE SCALE GENOMIC DNA]</scope>
    <source>
        <strain evidence="1 2">DAOM 227022</strain>
    </source>
</reference>
<comment type="caution">
    <text evidence="1">The sequence shown here is derived from an EMBL/GenBank/DDBJ whole genome shotgun (WGS) entry which is preliminary data.</text>
</comment>
<sequence length="123" mass="14229">MFLVSFPNDPKTNFISKTYTFTGYDYDEKSNALKVLNKDFDKFKILFNEGTKRICENCQVECLATLYCEHCGCSEIYTAVWIDGRYEELGNEGKKLNRFGVQNVVLKKLENVESANRSWANLI</sequence>
<evidence type="ECO:0000313" key="1">
    <source>
        <dbReference type="EMBL" id="RIA97966.1"/>
    </source>
</evidence>
<name>A0A397TM09_9GLOM</name>
<dbReference type="EMBL" id="QKYT01000023">
    <property type="protein sequence ID" value="RIA97966.1"/>
    <property type="molecule type" value="Genomic_DNA"/>
</dbReference>
<accession>A0A397TM09</accession>
<dbReference type="AlphaFoldDB" id="A0A397TM09"/>
<evidence type="ECO:0000313" key="2">
    <source>
        <dbReference type="Proteomes" id="UP000265703"/>
    </source>
</evidence>
<organism evidence="1 2">
    <name type="scientific">Glomus cerebriforme</name>
    <dbReference type="NCBI Taxonomy" id="658196"/>
    <lineage>
        <taxon>Eukaryota</taxon>
        <taxon>Fungi</taxon>
        <taxon>Fungi incertae sedis</taxon>
        <taxon>Mucoromycota</taxon>
        <taxon>Glomeromycotina</taxon>
        <taxon>Glomeromycetes</taxon>
        <taxon>Glomerales</taxon>
        <taxon>Glomeraceae</taxon>
        <taxon>Glomus</taxon>
    </lineage>
</organism>
<dbReference type="Proteomes" id="UP000265703">
    <property type="component" value="Unassembled WGS sequence"/>
</dbReference>
<gene>
    <name evidence="1" type="ORF">C1645_813514</name>
</gene>
<keyword evidence="2" id="KW-1185">Reference proteome</keyword>
<proteinExistence type="predicted"/>
<protein>
    <submittedName>
        <fullName evidence="1">Uncharacterized protein</fullName>
    </submittedName>
</protein>